<dbReference type="PATRIC" id="fig|1330534.3.peg.2808"/>
<organism evidence="1 2">
    <name type="scientific">Ruminiclostridium papyrosolvens C7</name>
    <dbReference type="NCBI Taxonomy" id="1330534"/>
    <lineage>
        <taxon>Bacteria</taxon>
        <taxon>Bacillati</taxon>
        <taxon>Bacillota</taxon>
        <taxon>Clostridia</taxon>
        <taxon>Eubacteriales</taxon>
        <taxon>Oscillospiraceae</taxon>
        <taxon>Ruminiclostridium</taxon>
    </lineage>
</organism>
<reference evidence="1 2" key="1">
    <citation type="journal article" date="2013" name="Genome Announc.">
        <title>Draft Genome Sequence of the Cellulolytic Bacterium Clostridium papyrosolvens C7 (ATCC 700395).</title>
        <authorList>
            <person name="Zepeda V."/>
            <person name="Dassa B."/>
            <person name="Borovok I."/>
            <person name="Lamed R."/>
            <person name="Bayer E.A."/>
            <person name="Cate J.H."/>
        </authorList>
    </citation>
    <scope>NUCLEOTIDE SEQUENCE [LARGE SCALE GENOMIC DNA]</scope>
    <source>
        <strain evidence="1 2">C7</strain>
    </source>
</reference>
<dbReference type="RefSeq" id="WP_020816293.1">
    <property type="nucleotide sequence ID" value="NZ_ATAY01000069.1"/>
</dbReference>
<comment type="caution">
    <text evidence="1">The sequence shown here is derived from an EMBL/GenBank/DDBJ whole genome shotgun (WGS) entry which is preliminary data.</text>
</comment>
<protein>
    <submittedName>
        <fullName evidence="1">Uncharacterized protein</fullName>
    </submittedName>
</protein>
<dbReference type="AlphaFoldDB" id="U4R0R7"/>
<evidence type="ECO:0000313" key="2">
    <source>
        <dbReference type="Proteomes" id="UP000016860"/>
    </source>
</evidence>
<name>U4R0R7_9FIRM</name>
<dbReference type="Proteomes" id="UP000016860">
    <property type="component" value="Unassembled WGS sequence"/>
</dbReference>
<dbReference type="EMBL" id="ATAY01000069">
    <property type="protein sequence ID" value="EPR10258.1"/>
    <property type="molecule type" value="Genomic_DNA"/>
</dbReference>
<gene>
    <name evidence="1" type="ORF">L323_14165</name>
</gene>
<accession>U4R0R7</accession>
<evidence type="ECO:0000313" key="1">
    <source>
        <dbReference type="EMBL" id="EPR10258.1"/>
    </source>
</evidence>
<sequence length="44" mass="4913">MSNLSAEEKKIIETFVKVLPLLEEIELHSAVHMDNGNMPVTNSC</sequence>
<dbReference type="STRING" id="1330534.L323_14165"/>
<proteinExistence type="predicted"/>